<protein>
    <submittedName>
        <fullName evidence="1">Uncharacterized protein</fullName>
    </submittedName>
</protein>
<dbReference type="AlphaFoldDB" id="A0A1G6PK73"/>
<accession>A0A1G6PK73</accession>
<dbReference type="Proteomes" id="UP000198908">
    <property type="component" value="Unassembled WGS sequence"/>
</dbReference>
<dbReference type="RefSeq" id="WP_281247817.1">
    <property type="nucleotide sequence ID" value="NZ_FMYQ01000010.1"/>
</dbReference>
<gene>
    <name evidence="1" type="ORF">SAMN05421548_110156</name>
</gene>
<name>A0A1G6PK73_9BURK</name>
<keyword evidence="2" id="KW-1185">Reference proteome</keyword>
<reference evidence="2" key="1">
    <citation type="submission" date="2016-09" db="EMBL/GenBank/DDBJ databases">
        <authorList>
            <person name="Varghese N."/>
            <person name="Submissions S."/>
        </authorList>
    </citation>
    <scope>NUCLEOTIDE SEQUENCE [LARGE SCALE GENOMIC DNA]</scope>
    <source>
        <strain evidence="2">TNe-862</strain>
    </source>
</reference>
<sequence>MTTICRDMSVETAAEKACVALRDPTSAARAFAGVLTNARVEKDV</sequence>
<evidence type="ECO:0000313" key="2">
    <source>
        <dbReference type="Proteomes" id="UP000198908"/>
    </source>
</evidence>
<evidence type="ECO:0000313" key="1">
    <source>
        <dbReference type="EMBL" id="SDC79797.1"/>
    </source>
</evidence>
<dbReference type="EMBL" id="FMYQ01000010">
    <property type="protein sequence ID" value="SDC79797.1"/>
    <property type="molecule type" value="Genomic_DNA"/>
</dbReference>
<proteinExistence type="predicted"/>
<dbReference type="STRING" id="416944.SAMN05421548_110156"/>
<organism evidence="1 2">
    <name type="scientific">Paraburkholderia lycopersici</name>
    <dbReference type="NCBI Taxonomy" id="416944"/>
    <lineage>
        <taxon>Bacteria</taxon>
        <taxon>Pseudomonadati</taxon>
        <taxon>Pseudomonadota</taxon>
        <taxon>Betaproteobacteria</taxon>
        <taxon>Burkholderiales</taxon>
        <taxon>Burkholderiaceae</taxon>
        <taxon>Paraburkholderia</taxon>
    </lineage>
</organism>